<keyword evidence="6" id="KW-1185">Reference proteome</keyword>
<dbReference type="PANTHER" id="PTHR43833:SF5">
    <property type="entry name" value="TRK SYSTEM POTASSIUM UPTAKE PROTEIN TRKA"/>
    <property type="match status" value="1"/>
</dbReference>
<dbReference type="InterPro" id="IPR036291">
    <property type="entry name" value="NAD(P)-bd_dom_sf"/>
</dbReference>
<dbReference type="AlphaFoldDB" id="A0A1I4FDE8"/>
<dbReference type="SUPFAM" id="SSF51735">
    <property type="entry name" value="NAD(P)-binding Rossmann-fold domains"/>
    <property type="match status" value="1"/>
</dbReference>
<dbReference type="Pfam" id="PF02080">
    <property type="entry name" value="TrkA_C"/>
    <property type="match status" value="1"/>
</dbReference>
<dbReference type="OrthoDB" id="9775180at2"/>
<keyword evidence="2" id="KW-0406">Ion transport</keyword>
<dbReference type="Gene3D" id="3.40.50.720">
    <property type="entry name" value="NAD(P)-binding Rossmann-like Domain"/>
    <property type="match status" value="1"/>
</dbReference>
<proteinExistence type="predicted"/>
<dbReference type="GO" id="GO:0006813">
    <property type="term" value="P:potassium ion transport"/>
    <property type="evidence" value="ECO:0007669"/>
    <property type="project" value="InterPro"/>
</dbReference>
<organism evidence="5 6">
    <name type="scientific">Halanaerobium salsuginis</name>
    <dbReference type="NCBI Taxonomy" id="29563"/>
    <lineage>
        <taxon>Bacteria</taxon>
        <taxon>Bacillati</taxon>
        <taxon>Bacillota</taxon>
        <taxon>Clostridia</taxon>
        <taxon>Halanaerobiales</taxon>
        <taxon>Halanaerobiaceae</taxon>
        <taxon>Halanaerobium</taxon>
    </lineage>
</organism>
<name>A0A1I4FDE8_9FIRM</name>
<dbReference type="Proteomes" id="UP000199006">
    <property type="component" value="Unassembled WGS sequence"/>
</dbReference>
<dbReference type="Gene3D" id="3.30.70.1450">
    <property type="entry name" value="Regulator of K+ conductance, C-terminal domain"/>
    <property type="match status" value="1"/>
</dbReference>
<dbReference type="InterPro" id="IPR006037">
    <property type="entry name" value="RCK_C"/>
</dbReference>
<evidence type="ECO:0000259" key="3">
    <source>
        <dbReference type="PROSITE" id="PS51201"/>
    </source>
</evidence>
<evidence type="ECO:0000256" key="2">
    <source>
        <dbReference type="ARBA" id="ARBA00023065"/>
    </source>
</evidence>
<reference evidence="5 6" key="1">
    <citation type="submission" date="2016-10" db="EMBL/GenBank/DDBJ databases">
        <authorList>
            <person name="de Groot N.N."/>
        </authorList>
    </citation>
    <scope>NUCLEOTIDE SEQUENCE [LARGE SCALE GENOMIC DNA]</scope>
    <source>
        <strain evidence="5 6">ATCC 51327</strain>
    </source>
</reference>
<evidence type="ECO:0000313" key="5">
    <source>
        <dbReference type="EMBL" id="SFL14856.1"/>
    </source>
</evidence>
<accession>A0A1I4FDE8</accession>
<dbReference type="PANTHER" id="PTHR43833">
    <property type="entry name" value="POTASSIUM CHANNEL PROTEIN 2-RELATED-RELATED"/>
    <property type="match status" value="1"/>
</dbReference>
<feature type="domain" description="RCK N-terminal" evidence="3">
    <location>
        <begin position="1"/>
        <end position="116"/>
    </location>
</feature>
<evidence type="ECO:0000313" key="6">
    <source>
        <dbReference type="Proteomes" id="UP000199006"/>
    </source>
</evidence>
<dbReference type="EMBL" id="FOTI01000002">
    <property type="protein sequence ID" value="SFL14856.1"/>
    <property type="molecule type" value="Genomic_DNA"/>
</dbReference>
<gene>
    <name evidence="5" type="ORF">SAMN02983006_00310</name>
</gene>
<dbReference type="PROSITE" id="PS51202">
    <property type="entry name" value="RCK_C"/>
    <property type="match status" value="1"/>
</dbReference>
<dbReference type="GO" id="GO:0008324">
    <property type="term" value="F:monoatomic cation transmembrane transporter activity"/>
    <property type="evidence" value="ECO:0007669"/>
    <property type="project" value="InterPro"/>
</dbReference>
<protein>
    <submittedName>
        <fullName evidence="5">Trk system potassium uptake protein TrkA</fullName>
    </submittedName>
</protein>
<dbReference type="Pfam" id="PF02254">
    <property type="entry name" value="TrkA_N"/>
    <property type="match status" value="1"/>
</dbReference>
<sequence>MYIVIAGGGIAGRNLTKKLVQNHDVIVIEKEQNVAEKIYSRYGAITILGSATRIDILREAGIEKCDVAIAVMRDDAANLSFALLAKNFGAEKILVRMREPEYKQAYQMAGATNIAATMELMVDSFVTDIEEPEVKKVASLGDGKAEVSILTIPKQSKIAGMKISEVVSQPHFPENCVIAGIYDKAQDKYIVPRGNKEIFVGNQVFLVASKEDMKEAAKILLASESNNKFWQLKNKSQS</sequence>
<evidence type="ECO:0000256" key="1">
    <source>
        <dbReference type="ARBA" id="ARBA00022448"/>
    </source>
</evidence>
<dbReference type="PROSITE" id="PS51201">
    <property type="entry name" value="RCK_N"/>
    <property type="match status" value="1"/>
</dbReference>
<evidence type="ECO:0000259" key="4">
    <source>
        <dbReference type="PROSITE" id="PS51202"/>
    </source>
</evidence>
<dbReference type="InterPro" id="IPR050721">
    <property type="entry name" value="Trk_Ktr_HKT_K-transport"/>
</dbReference>
<dbReference type="RefSeq" id="WP_089858564.1">
    <property type="nucleotide sequence ID" value="NZ_FOTI01000002.1"/>
</dbReference>
<dbReference type="STRING" id="29563.SAMN02983006_00310"/>
<dbReference type="InterPro" id="IPR003148">
    <property type="entry name" value="RCK_N"/>
</dbReference>
<dbReference type="SUPFAM" id="SSF116726">
    <property type="entry name" value="TrkA C-terminal domain-like"/>
    <property type="match status" value="1"/>
</dbReference>
<dbReference type="InterPro" id="IPR036721">
    <property type="entry name" value="RCK_C_sf"/>
</dbReference>
<keyword evidence="1" id="KW-0813">Transport</keyword>
<feature type="domain" description="RCK C-terminal" evidence="4">
    <location>
        <begin position="135"/>
        <end position="222"/>
    </location>
</feature>